<name>A0AAD3RRS7_CRYJA</name>
<gene>
    <name evidence="1" type="ORF">SUGI_1514140</name>
</gene>
<sequence length="69" mass="7436">MHTRDEGRYENELGISGDDAVGLSGAFCSFPMKSDVMAVIESDLGLEGGSDTILLNIDMGMEFFYVPAI</sequence>
<comment type="caution">
    <text evidence="1">The sequence shown here is derived from an EMBL/GenBank/DDBJ whole genome shotgun (WGS) entry which is preliminary data.</text>
</comment>
<evidence type="ECO:0000313" key="2">
    <source>
        <dbReference type="Proteomes" id="UP001234787"/>
    </source>
</evidence>
<accession>A0AAD3RRS7</accession>
<protein>
    <submittedName>
        <fullName evidence="1">Uncharacterized protein</fullName>
    </submittedName>
</protein>
<proteinExistence type="predicted"/>
<dbReference type="Proteomes" id="UP001234787">
    <property type="component" value="Unassembled WGS sequence"/>
</dbReference>
<evidence type="ECO:0000313" key="1">
    <source>
        <dbReference type="EMBL" id="GLJ59561.1"/>
    </source>
</evidence>
<dbReference type="EMBL" id="BSEH01001069">
    <property type="protein sequence ID" value="GLJ59561.1"/>
    <property type="molecule type" value="Genomic_DNA"/>
</dbReference>
<dbReference type="AlphaFoldDB" id="A0AAD3RRS7"/>
<organism evidence="1 2">
    <name type="scientific">Cryptomeria japonica</name>
    <name type="common">Japanese cedar</name>
    <name type="synonym">Cupressus japonica</name>
    <dbReference type="NCBI Taxonomy" id="3369"/>
    <lineage>
        <taxon>Eukaryota</taxon>
        <taxon>Viridiplantae</taxon>
        <taxon>Streptophyta</taxon>
        <taxon>Embryophyta</taxon>
        <taxon>Tracheophyta</taxon>
        <taxon>Spermatophyta</taxon>
        <taxon>Pinopsida</taxon>
        <taxon>Pinidae</taxon>
        <taxon>Conifers II</taxon>
        <taxon>Cupressales</taxon>
        <taxon>Cupressaceae</taxon>
        <taxon>Cryptomeria</taxon>
    </lineage>
</organism>
<reference evidence="1" key="1">
    <citation type="submission" date="2022-12" db="EMBL/GenBank/DDBJ databases">
        <title>Chromosome-Level Genome Assembly of Japanese Cedar (Cryptomeriajaponica D. Don).</title>
        <authorList>
            <person name="Fujino T."/>
            <person name="Yamaguchi K."/>
            <person name="Yokoyama T."/>
            <person name="Hamanaka T."/>
            <person name="Harazono Y."/>
            <person name="Kamada H."/>
            <person name="Kobayashi W."/>
            <person name="Ujino-Ihara T."/>
            <person name="Uchiyama K."/>
            <person name="Matsumoto A."/>
            <person name="Izuno A."/>
            <person name="Tsumura Y."/>
            <person name="Toyoda A."/>
            <person name="Shigenobu S."/>
            <person name="Moriguchi Y."/>
            <person name="Ueno S."/>
            <person name="Kasahara M."/>
        </authorList>
    </citation>
    <scope>NUCLEOTIDE SEQUENCE</scope>
</reference>
<keyword evidence="2" id="KW-1185">Reference proteome</keyword>